<organism evidence="2 3">
    <name type="scientific">Gossypium arboreum</name>
    <name type="common">Tree cotton</name>
    <name type="synonym">Gossypium nanking</name>
    <dbReference type="NCBI Taxonomy" id="29729"/>
    <lineage>
        <taxon>Eukaryota</taxon>
        <taxon>Viridiplantae</taxon>
        <taxon>Streptophyta</taxon>
        <taxon>Embryophyta</taxon>
        <taxon>Tracheophyta</taxon>
        <taxon>Spermatophyta</taxon>
        <taxon>Magnoliopsida</taxon>
        <taxon>eudicotyledons</taxon>
        <taxon>Gunneridae</taxon>
        <taxon>Pentapetalae</taxon>
        <taxon>rosids</taxon>
        <taxon>malvids</taxon>
        <taxon>Malvales</taxon>
        <taxon>Malvaceae</taxon>
        <taxon>Malvoideae</taxon>
        <taxon>Gossypium</taxon>
    </lineage>
</organism>
<sequence>MDTPRNSQPNPSLPRKMVFSPTQQTQSLAVARSSCNRRCTLRPLRRFTRQNRSPVPSQDGEAPLSLPLRTPRSRFGSPLALLRPISARPLASLVPTRGLNCYSENGHEAGNNYYSNYVVEEEQEDYYYDDEEENNQFSKSRSINNILRRPSAVNRFSGFLSGGEGKD</sequence>
<comment type="caution">
    <text evidence="2">The sequence shown here is derived from an EMBL/GenBank/DDBJ whole genome shotgun (WGS) entry which is preliminary data.</text>
</comment>
<keyword evidence="3" id="KW-1185">Reference proteome</keyword>
<evidence type="ECO:0000313" key="3">
    <source>
        <dbReference type="Proteomes" id="UP001358586"/>
    </source>
</evidence>
<feature type="compositionally biased region" description="Polar residues" evidence="1">
    <location>
        <begin position="20"/>
        <end position="31"/>
    </location>
</feature>
<proteinExistence type="predicted"/>
<evidence type="ECO:0000256" key="1">
    <source>
        <dbReference type="SAM" id="MobiDB-lite"/>
    </source>
</evidence>
<feature type="compositionally biased region" description="Polar residues" evidence="1">
    <location>
        <begin position="1"/>
        <end position="10"/>
    </location>
</feature>
<dbReference type="EMBL" id="JARKNE010000011">
    <property type="protein sequence ID" value="KAK5784117.1"/>
    <property type="molecule type" value="Genomic_DNA"/>
</dbReference>
<gene>
    <name evidence="2" type="ORF">PVK06_038635</name>
</gene>
<evidence type="ECO:0000313" key="2">
    <source>
        <dbReference type="EMBL" id="KAK5784117.1"/>
    </source>
</evidence>
<dbReference type="Proteomes" id="UP001358586">
    <property type="component" value="Chromosome 11"/>
</dbReference>
<reference evidence="2 3" key="1">
    <citation type="submission" date="2023-03" db="EMBL/GenBank/DDBJ databases">
        <title>WGS of Gossypium arboreum.</title>
        <authorList>
            <person name="Yu D."/>
        </authorList>
    </citation>
    <scope>NUCLEOTIDE SEQUENCE [LARGE SCALE GENOMIC DNA]</scope>
    <source>
        <tissue evidence="2">Leaf</tissue>
    </source>
</reference>
<accession>A0ABR0N0M4</accession>
<feature type="region of interest" description="Disordered" evidence="1">
    <location>
        <begin position="43"/>
        <end position="70"/>
    </location>
</feature>
<protein>
    <submittedName>
        <fullName evidence="2">Uncharacterized protein</fullName>
    </submittedName>
</protein>
<name>A0ABR0N0M4_GOSAR</name>
<feature type="region of interest" description="Disordered" evidence="1">
    <location>
        <begin position="1"/>
        <end position="31"/>
    </location>
</feature>